<reference evidence="2" key="1">
    <citation type="submission" date="2022-11" db="EMBL/GenBank/DDBJ databases">
        <title>Methylomonas rapida sp. nov., Carotenoid-Producing Obligate Methanotrophs with High Growth Characteristics and Biotechnological Potential.</title>
        <authorList>
            <person name="Tikhonova E.N."/>
            <person name="Suleimanov R.Z."/>
            <person name="Miroshnikov K."/>
            <person name="Oshkin I.Y."/>
            <person name="Belova S.E."/>
            <person name="Danilova O.V."/>
            <person name="Ashikhmin A."/>
            <person name="Konopkin A."/>
            <person name="But S.Y."/>
            <person name="Khmelenina V.N."/>
            <person name="Kuznetsov N."/>
            <person name="Pimenov N.V."/>
            <person name="Dedysh S.N."/>
        </authorList>
    </citation>
    <scope>NUCLEOTIDE SEQUENCE</scope>
    <source>
        <strain evidence="2">MP1</strain>
    </source>
</reference>
<name>A0ABY7GM82_9GAMM</name>
<evidence type="ECO:0000313" key="3">
    <source>
        <dbReference type="Proteomes" id="UP001162780"/>
    </source>
</evidence>
<dbReference type="RefSeq" id="WP_255186492.1">
    <property type="nucleotide sequence ID" value="NZ_CP113517.1"/>
</dbReference>
<protein>
    <submittedName>
        <fullName evidence="2">DUF2066 domain-containing protein</fullName>
    </submittedName>
</protein>
<dbReference type="EMBL" id="CP113517">
    <property type="protein sequence ID" value="WAR45583.1"/>
    <property type="molecule type" value="Genomic_DNA"/>
</dbReference>
<evidence type="ECO:0000313" key="2">
    <source>
        <dbReference type="EMBL" id="WAR45583.1"/>
    </source>
</evidence>
<feature type="chain" id="PRO_5045583578" evidence="1">
    <location>
        <begin position="24"/>
        <end position="267"/>
    </location>
</feature>
<dbReference type="Proteomes" id="UP001162780">
    <property type="component" value="Chromosome"/>
</dbReference>
<accession>A0ABY7GM82</accession>
<organism evidence="2 3">
    <name type="scientific">Methylomonas rapida</name>
    <dbReference type="NCBI Taxonomy" id="2963939"/>
    <lineage>
        <taxon>Bacteria</taxon>
        <taxon>Pseudomonadati</taxon>
        <taxon>Pseudomonadota</taxon>
        <taxon>Gammaproteobacteria</taxon>
        <taxon>Methylococcales</taxon>
        <taxon>Methylococcaceae</taxon>
        <taxon>Methylomonas</taxon>
    </lineage>
</organism>
<evidence type="ECO:0000256" key="1">
    <source>
        <dbReference type="SAM" id="SignalP"/>
    </source>
</evidence>
<sequence>MIFTKGKTAFLLASLLAFLPVNAVLAVEVQGLYEIELIARSQSPEDRETAIKQALYGVLSRVIVAEDISKIPAVQQMLSGAMHYVKQFQYSLIAANEYSDSDARLIRVEFDQDQLLEVMRASHVGVWSEIRPQTLVWLVVDEEGKRQFYNPDVMPDFENALTLASKVKGVPVIFPMLDLEEQQRISVSEVLGADSRNLLNVSARYEVPAVMSGRVVRKDQCWQGEWAFYFDGKIKQWNSECLPMKAAIAEGMQGAYNVLSNYYGVKP</sequence>
<dbReference type="Pfam" id="PF09839">
    <property type="entry name" value="DUF2066"/>
    <property type="match status" value="1"/>
</dbReference>
<feature type="signal peptide" evidence="1">
    <location>
        <begin position="1"/>
        <end position="23"/>
    </location>
</feature>
<keyword evidence="1" id="KW-0732">Signal</keyword>
<keyword evidence="3" id="KW-1185">Reference proteome</keyword>
<gene>
    <name evidence="2" type="ORF">NM686_003455</name>
</gene>
<dbReference type="InterPro" id="IPR018642">
    <property type="entry name" value="DUF2066"/>
</dbReference>
<proteinExistence type="predicted"/>